<evidence type="ECO:0000256" key="1">
    <source>
        <dbReference type="SAM" id="Phobius"/>
    </source>
</evidence>
<evidence type="ECO:0000259" key="2">
    <source>
        <dbReference type="Pfam" id="PF04264"/>
    </source>
</evidence>
<dbReference type="InterPro" id="IPR036761">
    <property type="entry name" value="TTHA0802/YceI-like_sf"/>
</dbReference>
<sequence>MRVLVNIIYFLVGFLMFNYTFDEGFSKTKSYRIYFSPESSLIIKGTSNVNSFKCEYNISKFSDSLSVNFLENLDIIEFKNTELILPNINFNCGHRGITKDFNKLLKTEEFPQIRIALLRVISLDNSENEAIVSLDITICGISNTYDIPIKVNGNNEVRVQGLLPINIEDFKLEAPTKVLGIIKVSNKIEIDFNLKILKC</sequence>
<dbReference type="InterPro" id="IPR007372">
    <property type="entry name" value="Lipid/polyisoprenoid-bd_YceI"/>
</dbReference>
<protein>
    <submittedName>
        <fullName evidence="3">YceI-like domain-containing protein</fullName>
    </submittedName>
</protein>
<keyword evidence="1" id="KW-0812">Transmembrane</keyword>
<keyword evidence="1" id="KW-1133">Transmembrane helix</keyword>
<proteinExistence type="predicted"/>
<reference evidence="3 4" key="1">
    <citation type="journal article" date="2015" name="Stand. Genomic Sci.">
        <title>Genomic Encyclopedia of Bacterial and Archaeal Type Strains, Phase III: the genomes of soil and plant-associated and newly described type strains.</title>
        <authorList>
            <person name="Whitman W.B."/>
            <person name="Woyke T."/>
            <person name="Klenk H.P."/>
            <person name="Zhou Y."/>
            <person name="Lilburn T.G."/>
            <person name="Beck B.J."/>
            <person name="De Vos P."/>
            <person name="Vandamme P."/>
            <person name="Eisen J.A."/>
            <person name="Garrity G."/>
            <person name="Hugenholtz P."/>
            <person name="Kyrpides N.C."/>
        </authorList>
    </citation>
    <scope>NUCLEOTIDE SEQUENCE [LARGE SCALE GENOMIC DNA]</scope>
    <source>
        <strain evidence="3 4">CECT 8445</strain>
    </source>
</reference>
<dbReference type="Proteomes" id="UP000295714">
    <property type="component" value="Unassembled WGS sequence"/>
</dbReference>
<accession>A0A4R1KNV3</accession>
<dbReference type="AlphaFoldDB" id="A0A4R1KNV3"/>
<name>A0A4R1KNV3_9FLAO</name>
<dbReference type="Gene3D" id="2.40.128.110">
    <property type="entry name" value="Lipid/polyisoprenoid-binding, YceI-like"/>
    <property type="match status" value="1"/>
</dbReference>
<dbReference type="SUPFAM" id="SSF101874">
    <property type="entry name" value="YceI-like"/>
    <property type="match status" value="1"/>
</dbReference>
<keyword evidence="1" id="KW-0472">Membrane</keyword>
<feature type="transmembrane region" description="Helical" evidence="1">
    <location>
        <begin position="6"/>
        <end position="22"/>
    </location>
</feature>
<comment type="caution">
    <text evidence="3">The sequence shown here is derived from an EMBL/GenBank/DDBJ whole genome shotgun (WGS) entry which is preliminary data.</text>
</comment>
<keyword evidence="4" id="KW-1185">Reference proteome</keyword>
<organism evidence="3 4">
    <name type="scientific">Winogradskyella wandonensis</name>
    <dbReference type="NCBI Taxonomy" id="1442586"/>
    <lineage>
        <taxon>Bacteria</taxon>
        <taxon>Pseudomonadati</taxon>
        <taxon>Bacteroidota</taxon>
        <taxon>Flavobacteriia</taxon>
        <taxon>Flavobacteriales</taxon>
        <taxon>Flavobacteriaceae</taxon>
        <taxon>Winogradskyella</taxon>
    </lineage>
</organism>
<gene>
    <name evidence="3" type="ORF">DFQ05_1955</name>
</gene>
<feature type="domain" description="Lipid/polyisoprenoid-binding YceI-like" evidence="2">
    <location>
        <begin position="89"/>
        <end position="195"/>
    </location>
</feature>
<evidence type="ECO:0000313" key="3">
    <source>
        <dbReference type="EMBL" id="TCK66682.1"/>
    </source>
</evidence>
<dbReference type="EMBL" id="SMGI01000003">
    <property type="protein sequence ID" value="TCK66682.1"/>
    <property type="molecule type" value="Genomic_DNA"/>
</dbReference>
<evidence type="ECO:0000313" key="4">
    <source>
        <dbReference type="Proteomes" id="UP000295714"/>
    </source>
</evidence>
<dbReference type="Pfam" id="PF04264">
    <property type="entry name" value="YceI"/>
    <property type="match status" value="1"/>
</dbReference>